<organism evidence="1 2">
    <name type="scientific">Acidovorax soli</name>
    <dbReference type="NCBI Taxonomy" id="592050"/>
    <lineage>
        <taxon>Bacteria</taxon>
        <taxon>Pseudomonadati</taxon>
        <taxon>Pseudomonadota</taxon>
        <taxon>Betaproteobacteria</taxon>
        <taxon>Burkholderiales</taxon>
        <taxon>Comamonadaceae</taxon>
        <taxon>Acidovorax</taxon>
    </lineage>
</organism>
<accession>A0A7X0U994</accession>
<protein>
    <submittedName>
        <fullName evidence="1">Uncharacterized protein</fullName>
    </submittedName>
</protein>
<proteinExistence type="predicted"/>
<name>A0A7X0U994_9BURK</name>
<sequence length="166" mass="18297">MSRLKRKPFKRKVPAWAKEPREERVYQMPSLPDPSAFRQPQPIVDGAAAIAKDNAVRSVAYQRAVASLPCIICGVPGYSQAAHGSKGKGTSRKACDMTLFPACCDRPGVRGCHLQLDQGALYSKDVRRALEPVWAADTQRRVYLMGMWPRKLPIPAAIAILKDSPV</sequence>
<dbReference type="Proteomes" id="UP000575083">
    <property type="component" value="Unassembled WGS sequence"/>
</dbReference>
<evidence type="ECO:0000313" key="1">
    <source>
        <dbReference type="EMBL" id="MBB6559604.1"/>
    </source>
</evidence>
<reference evidence="1 2" key="1">
    <citation type="submission" date="2020-08" db="EMBL/GenBank/DDBJ databases">
        <title>Functional genomics of gut bacteria from endangered species of beetles.</title>
        <authorList>
            <person name="Carlos-Shanley C."/>
        </authorList>
    </citation>
    <scope>NUCLEOTIDE SEQUENCE [LARGE SCALE GENOMIC DNA]</scope>
    <source>
        <strain evidence="1 2">S00198</strain>
    </source>
</reference>
<dbReference type="AlphaFoldDB" id="A0A7X0U994"/>
<comment type="caution">
    <text evidence="1">The sequence shown here is derived from an EMBL/GenBank/DDBJ whole genome shotgun (WGS) entry which is preliminary data.</text>
</comment>
<keyword evidence="2" id="KW-1185">Reference proteome</keyword>
<evidence type="ECO:0000313" key="2">
    <source>
        <dbReference type="Proteomes" id="UP000575083"/>
    </source>
</evidence>
<dbReference type="RefSeq" id="WP_184856996.1">
    <property type="nucleotide sequence ID" value="NZ_JACHLK010000003.1"/>
</dbReference>
<dbReference type="EMBL" id="JACHLK010000003">
    <property type="protein sequence ID" value="MBB6559604.1"/>
    <property type="molecule type" value="Genomic_DNA"/>
</dbReference>
<gene>
    <name evidence="1" type="ORF">HNP48_002271</name>
</gene>